<dbReference type="RefSeq" id="WP_188568906.1">
    <property type="nucleotide sequence ID" value="NZ_BMED01000007.1"/>
</dbReference>
<name>A0A916XQW1_9BURK</name>
<reference evidence="2" key="2">
    <citation type="submission" date="2020-09" db="EMBL/GenBank/DDBJ databases">
        <authorList>
            <person name="Sun Q."/>
            <person name="Zhou Y."/>
        </authorList>
    </citation>
    <scope>NUCLEOTIDE SEQUENCE</scope>
    <source>
        <strain evidence="2">CGMCC 1.10998</strain>
    </source>
</reference>
<dbReference type="PANTHER" id="PTHR37844:SF2">
    <property type="entry name" value="SER_THR PROTEIN PHOSPHATASE SUPERFAMILY (AFU_ORTHOLOGUE AFUA_1G14840)"/>
    <property type="match status" value="1"/>
</dbReference>
<dbReference type="InterPro" id="IPR004843">
    <property type="entry name" value="Calcineurin-like_PHP"/>
</dbReference>
<reference evidence="2" key="1">
    <citation type="journal article" date="2014" name="Int. J. Syst. Evol. Microbiol.">
        <title>Complete genome sequence of Corynebacterium casei LMG S-19264T (=DSM 44701T), isolated from a smear-ripened cheese.</title>
        <authorList>
            <consortium name="US DOE Joint Genome Institute (JGI-PGF)"/>
            <person name="Walter F."/>
            <person name="Albersmeier A."/>
            <person name="Kalinowski J."/>
            <person name="Ruckert C."/>
        </authorList>
    </citation>
    <scope>NUCLEOTIDE SEQUENCE</scope>
    <source>
        <strain evidence="2">CGMCC 1.10998</strain>
    </source>
</reference>
<dbReference type="SUPFAM" id="SSF56300">
    <property type="entry name" value="Metallo-dependent phosphatases"/>
    <property type="match status" value="1"/>
</dbReference>
<evidence type="ECO:0000313" key="3">
    <source>
        <dbReference type="Proteomes" id="UP000637423"/>
    </source>
</evidence>
<accession>A0A916XQW1</accession>
<evidence type="ECO:0000313" key="2">
    <source>
        <dbReference type="EMBL" id="GGC96668.1"/>
    </source>
</evidence>
<proteinExistence type="predicted"/>
<dbReference type="Pfam" id="PF00149">
    <property type="entry name" value="Metallophos"/>
    <property type="match status" value="1"/>
</dbReference>
<protein>
    <recommendedName>
        <fullName evidence="1">Calcineurin-like phosphoesterase domain-containing protein</fullName>
    </recommendedName>
</protein>
<dbReference type="Gene3D" id="3.60.21.10">
    <property type="match status" value="1"/>
</dbReference>
<keyword evidence="3" id="KW-1185">Reference proteome</keyword>
<sequence length="265" mass="29915">MRLLVLSDLHLDLWEDDGPTFDLALSRPDVVLLVGDIHKGARGINWAARTFRGIPVIYVAGNHEFYDANLETVLGEMAEAAKRTANVHFLDTEEILLGDNRFLGCTLWTNFRLMSDEPADRQIAMEVAQGSPDYKCIRLKNQKFRPIRPSDTARFHAEQKAWLQRKLSEPFAGKTIVATHMAPCLESIEPQDRQNPQAAAYASRLDDLVAQADLWVHGHLHHRSDYLRGRARVICNPRGYWIPGSGAENHRFDPNFIVELGPAAV</sequence>
<dbReference type="GO" id="GO:0016787">
    <property type="term" value="F:hydrolase activity"/>
    <property type="evidence" value="ECO:0007669"/>
    <property type="project" value="InterPro"/>
</dbReference>
<gene>
    <name evidence="2" type="ORF">GCM10011396_50110</name>
</gene>
<dbReference type="EMBL" id="BMED01000007">
    <property type="protein sequence ID" value="GGC96668.1"/>
    <property type="molecule type" value="Genomic_DNA"/>
</dbReference>
<dbReference type="InterPro" id="IPR029052">
    <property type="entry name" value="Metallo-depent_PP-like"/>
</dbReference>
<evidence type="ECO:0000259" key="1">
    <source>
        <dbReference type="Pfam" id="PF00149"/>
    </source>
</evidence>
<organism evidence="2 3">
    <name type="scientific">Undibacterium terreum</name>
    <dbReference type="NCBI Taxonomy" id="1224302"/>
    <lineage>
        <taxon>Bacteria</taxon>
        <taxon>Pseudomonadati</taxon>
        <taxon>Pseudomonadota</taxon>
        <taxon>Betaproteobacteria</taxon>
        <taxon>Burkholderiales</taxon>
        <taxon>Oxalobacteraceae</taxon>
        <taxon>Undibacterium</taxon>
    </lineage>
</organism>
<comment type="caution">
    <text evidence="2">The sequence shown here is derived from an EMBL/GenBank/DDBJ whole genome shotgun (WGS) entry which is preliminary data.</text>
</comment>
<feature type="domain" description="Calcineurin-like phosphoesterase" evidence="1">
    <location>
        <begin position="1"/>
        <end position="222"/>
    </location>
</feature>
<dbReference type="PANTHER" id="PTHR37844">
    <property type="entry name" value="SER/THR PROTEIN PHOSPHATASE SUPERFAMILY (AFU_ORTHOLOGUE AFUA_1G14840)"/>
    <property type="match status" value="1"/>
</dbReference>
<dbReference type="Proteomes" id="UP000637423">
    <property type="component" value="Unassembled WGS sequence"/>
</dbReference>
<dbReference type="AlphaFoldDB" id="A0A916XQW1"/>